<feature type="binding site" evidence="1">
    <location>
        <position position="36"/>
    </location>
    <ligand>
        <name>Mg(2+)</name>
        <dbReference type="ChEBI" id="CHEBI:18420"/>
        <label>1</label>
    </ligand>
</feature>
<dbReference type="EMBL" id="QRUU01000037">
    <property type="protein sequence ID" value="RGR95290.1"/>
    <property type="molecule type" value="Genomic_DNA"/>
</dbReference>
<dbReference type="AlphaFoldDB" id="A0A412GKC4"/>
<feature type="binding site" evidence="1">
    <location>
        <position position="236"/>
    </location>
    <ligand>
        <name>Mg(2+)</name>
        <dbReference type="ChEBI" id="CHEBI:18420"/>
        <label>1</label>
    </ligand>
</feature>
<dbReference type="GO" id="GO:0046872">
    <property type="term" value="F:metal ion binding"/>
    <property type="evidence" value="ECO:0007669"/>
    <property type="project" value="UniProtKB-KW"/>
</dbReference>
<keyword evidence="1" id="KW-0460">Magnesium</keyword>
<comment type="cofactor">
    <cofactor evidence="1">
        <name>Mg(2+)</name>
        <dbReference type="ChEBI" id="CHEBI:18420"/>
    </cofactor>
    <text evidence="1">Binds 2 magnesium ions per subunit.</text>
</comment>
<protein>
    <submittedName>
        <fullName evidence="2">ADP-ribosylglycohydrolase</fullName>
    </submittedName>
</protein>
<dbReference type="GO" id="GO:0016787">
    <property type="term" value="F:hydrolase activity"/>
    <property type="evidence" value="ECO:0007669"/>
    <property type="project" value="UniProtKB-KW"/>
</dbReference>
<feature type="binding site" evidence="1">
    <location>
        <position position="235"/>
    </location>
    <ligand>
        <name>Mg(2+)</name>
        <dbReference type="ChEBI" id="CHEBI:18420"/>
        <label>1</label>
    </ligand>
</feature>
<dbReference type="Proteomes" id="UP000285864">
    <property type="component" value="Unassembled WGS sequence"/>
</dbReference>
<evidence type="ECO:0000256" key="1">
    <source>
        <dbReference type="PIRSR" id="PIRSR605502-1"/>
    </source>
</evidence>
<evidence type="ECO:0000313" key="2">
    <source>
        <dbReference type="EMBL" id="RGR95290.1"/>
    </source>
</evidence>
<dbReference type="InterPro" id="IPR036705">
    <property type="entry name" value="Ribosyl_crysJ1_sf"/>
</dbReference>
<dbReference type="PANTHER" id="PTHR16222">
    <property type="entry name" value="ADP-RIBOSYLGLYCOHYDROLASE"/>
    <property type="match status" value="1"/>
</dbReference>
<dbReference type="SUPFAM" id="SSF101478">
    <property type="entry name" value="ADP-ribosylglycohydrolase"/>
    <property type="match status" value="1"/>
</dbReference>
<gene>
    <name evidence="2" type="ORF">DWY20_09115</name>
</gene>
<evidence type="ECO:0000313" key="3">
    <source>
        <dbReference type="Proteomes" id="UP000285864"/>
    </source>
</evidence>
<proteinExistence type="predicted"/>
<dbReference type="InterPro" id="IPR005502">
    <property type="entry name" value="Ribosyl_crysJ1"/>
</dbReference>
<dbReference type="InterPro" id="IPR050792">
    <property type="entry name" value="ADP-ribosylglycohydrolase"/>
</dbReference>
<dbReference type="RefSeq" id="WP_118484580.1">
    <property type="nucleotide sequence ID" value="NZ_CAUELD010000016.1"/>
</dbReference>
<feature type="binding site" evidence="1">
    <location>
        <position position="34"/>
    </location>
    <ligand>
        <name>Mg(2+)</name>
        <dbReference type="ChEBI" id="CHEBI:18420"/>
        <label>1</label>
    </ligand>
</feature>
<dbReference type="Gene3D" id="1.10.4080.10">
    <property type="entry name" value="ADP-ribosylation/Crystallin J1"/>
    <property type="match status" value="1"/>
</dbReference>
<feature type="binding site" evidence="1">
    <location>
        <position position="35"/>
    </location>
    <ligand>
        <name>Mg(2+)</name>
        <dbReference type="ChEBI" id="CHEBI:18420"/>
        <label>1</label>
    </ligand>
</feature>
<dbReference type="Pfam" id="PF03747">
    <property type="entry name" value="ADP_ribosyl_GH"/>
    <property type="match status" value="1"/>
</dbReference>
<keyword evidence="3" id="KW-1185">Reference proteome</keyword>
<reference evidence="2 3" key="1">
    <citation type="submission" date="2018-08" db="EMBL/GenBank/DDBJ databases">
        <title>A genome reference for cultivated species of the human gut microbiota.</title>
        <authorList>
            <person name="Zou Y."/>
            <person name="Xue W."/>
            <person name="Luo G."/>
        </authorList>
    </citation>
    <scope>NUCLEOTIDE SEQUENCE [LARGE SCALE GENOMIC DNA]</scope>
    <source>
        <strain evidence="2 3">AF24-2</strain>
    </source>
</reference>
<accession>A0A412GKC4</accession>
<sequence>MLGAVIGDVVGSVYEFHNTRDYNFPMFPPSSNYTDDTVMTMAVADWAMKCKAAGETAYPHQLLEECMVKVANAYPCPMGGYGGKFRLWLFHPQSLTDDTTGKPAVRRCPYNSWGNGSAMRVSSIGWLFDTLEETERVAGISASITHNHPEGIKGAQAVAAVIYLARTGSGKEEIKQYIEKRFGYNLNESWEHLHQTYRWDSSCQGTVPQALIAFLESKDMESALRMAVSMGGDSDTLACITGAVAEAYYQEIPSFIADKVLSLLPEEFLSLLKQLADGAYASCYAKYIAGYTPAKNREYTPDRISSLKPGEVFVFGSNLAGHHGGGAARLAYERFGAKWGTGVGMTGQCYAIPTMQGGAETIRPYVKDFVAYAKVHPENKFWVTRIGCGIAGFKDREIAPLFTDALDVPNIILPKTFYDILMKR</sequence>
<dbReference type="PANTHER" id="PTHR16222:SF12">
    <property type="entry name" value="ADP-RIBOSYLGLYCOHYDROLASE-RELATED"/>
    <property type="match status" value="1"/>
</dbReference>
<keyword evidence="2" id="KW-0378">Hydrolase</keyword>
<keyword evidence="1" id="KW-0479">Metal-binding</keyword>
<organism evidence="2 3">
    <name type="scientific">Phocaeicola coprocola</name>
    <dbReference type="NCBI Taxonomy" id="310298"/>
    <lineage>
        <taxon>Bacteria</taxon>
        <taxon>Pseudomonadati</taxon>
        <taxon>Bacteroidota</taxon>
        <taxon>Bacteroidia</taxon>
        <taxon>Bacteroidales</taxon>
        <taxon>Bacteroidaceae</taxon>
        <taxon>Phocaeicola</taxon>
    </lineage>
</organism>
<feature type="binding site" evidence="1">
    <location>
        <position position="233"/>
    </location>
    <ligand>
        <name>Mg(2+)</name>
        <dbReference type="ChEBI" id="CHEBI:18420"/>
        <label>1</label>
    </ligand>
</feature>
<comment type="caution">
    <text evidence="2">The sequence shown here is derived from an EMBL/GenBank/DDBJ whole genome shotgun (WGS) entry which is preliminary data.</text>
</comment>
<name>A0A412GKC4_9BACT</name>